<comment type="catalytic activity">
    <reaction evidence="1 6">
        <text>Cleavage of hydrophobic, N-terminal signal or leader sequences from secreted and periplasmic proteins.</text>
        <dbReference type="EC" id="3.4.21.89"/>
    </reaction>
</comment>
<dbReference type="PROSITE" id="PS00761">
    <property type="entry name" value="SPASE_I_3"/>
    <property type="match status" value="1"/>
</dbReference>
<dbReference type="SUPFAM" id="SSF51306">
    <property type="entry name" value="LexA/Signal peptidase"/>
    <property type="match status" value="1"/>
</dbReference>
<keyword evidence="6" id="KW-1133">Transmembrane helix</keyword>
<dbReference type="GO" id="GO:0016020">
    <property type="term" value="C:membrane"/>
    <property type="evidence" value="ECO:0007669"/>
    <property type="project" value="UniProtKB-SubCell"/>
</dbReference>
<dbReference type="PANTHER" id="PTHR43390:SF1">
    <property type="entry name" value="CHLOROPLAST PROCESSING PEPTIDASE"/>
    <property type="match status" value="1"/>
</dbReference>
<keyword evidence="4 6" id="KW-0378">Hydrolase</keyword>
<evidence type="ECO:0000256" key="4">
    <source>
        <dbReference type="ARBA" id="ARBA00022801"/>
    </source>
</evidence>
<dbReference type="GO" id="GO:0006465">
    <property type="term" value="P:signal peptide processing"/>
    <property type="evidence" value="ECO:0007669"/>
    <property type="project" value="InterPro"/>
</dbReference>
<gene>
    <name evidence="8" type="primary">lepB</name>
    <name evidence="8" type="ORF">COV62_01715</name>
</gene>
<dbReference type="EMBL" id="PCWK01000041">
    <property type="protein sequence ID" value="PIR02368.1"/>
    <property type="molecule type" value="Genomic_DNA"/>
</dbReference>
<dbReference type="GO" id="GO:0004252">
    <property type="term" value="F:serine-type endopeptidase activity"/>
    <property type="evidence" value="ECO:0007669"/>
    <property type="project" value="InterPro"/>
</dbReference>
<dbReference type="AlphaFoldDB" id="A0A2H0N0E5"/>
<dbReference type="InterPro" id="IPR036286">
    <property type="entry name" value="LexA/Signal_pep-like_sf"/>
</dbReference>
<evidence type="ECO:0000259" key="7">
    <source>
        <dbReference type="Pfam" id="PF10502"/>
    </source>
</evidence>
<proteinExistence type="inferred from homology"/>
<feature type="domain" description="Peptidase S26" evidence="7">
    <location>
        <begin position="12"/>
        <end position="172"/>
    </location>
</feature>
<reference evidence="8 9" key="1">
    <citation type="submission" date="2017-09" db="EMBL/GenBank/DDBJ databases">
        <title>Depth-based differentiation of microbial function through sediment-hosted aquifers and enrichment of novel symbionts in the deep terrestrial subsurface.</title>
        <authorList>
            <person name="Probst A.J."/>
            <person name="Ladd B."/>
            <person name="Jarett J.K."/>
            <person name="Geller-Mcgrath D.E."/>
            <person name="Sieber C.M."/>
            <person name="Emerson J.B."/>
            <person name="Anantharaman K."/>
            <person name="Thomas B.C."/>
            <person name="Malmstrom R."/>
            <person name="Stieglmeier M."/>
            <person name="Klingl A."/>
            <person name="Woyke T."/>
            <person name="Ryan C.M."/>
            <person name="Banfield J.F."/>
        </authorList>
    </citation>
    <scope>NUCLEOTIDE SEQUENCE [LARGE SCALE GENOMIC DNA]</scope>
    <source>
        <strain evidence="8">CG11_big_fil_rev_8_21_14_0_20_35_11</strain>
    </source>
</reference>
<dbReference type="InterPro" id="IPR000223">
    <property type="entry name" value="Pept_S26A_signal_pept_1"/>
</dbReference>
<evidence type="ECO:0000313" key="8">
    <source>
        <dbReference type="EMBL" id="PIR02368.1"/>
    </source>
</evidence>
<evidence type="ECO:0000313" key="9">
    <source>
        <dbReference type="Proteomes" id="UP000231139"/>
    </source>
</evidence>
<dbReference type="InterPro" id="IPR019533">
    <property type="entry name" value="Peptidase_S26"/>
</dbReference>
<comment type="caution">
    <text evidence="8">The sequence shown here is derived from an EMBL/GenBank/DDBJ whole genome shotgun (WGS) entry which is preliminary data.</text>
</comment>
<dbReference type="EC" id="3.4.21.89" evidence="3 6"/>
<dbReference type="InterPro" id="IPR019758">
    <property type="entry name" value="Pept_S26A_signal_pept_1_CS"/>
</dbReference>
<comment type="subcellular location">
    <subcellularLocation>
        <location evidence="6">Membrane</location>
        <topology evidence="6">Single-pass type II membrane protein</topology>
    </subcellularLocation>
</comment>
<dbReference type="GO" id="GO:0009003">
    <property type="term" value="F:signal peptidase activity"/>
    <property type="evidence" value="ECO:0007669"/>
    <property type="project" value="UniProtKB-EC"/>
</dbReference>
<evidence type="ECO:0000256" key="3">
    <source>
        <dbReference type="ARBA" id="ARBA00013208"/>
    </source>
</evidence>
<name>A0A2H0N0E5_9BACT</name>
<dbReference type="Pfam" id="PF10502">
    <property type="entry name" value="Peptidase_S26"/>
    <property type="match status" value="1"/>
</dbReference>
<feature type="transmembrane region" description="Helical" evidence="6">
    <location>
        <begin position="6"/>
        <end position="31"/>
    </location>
</feature>
<evidence type="ECO:0000256" key="2">
    <source>
        <dbReference type="ARBA" id="ARBA00009370"/>
    </source>
</evidence>
<evidence type="ECO:0000256" key="6">
    <source>
        <dbReference type="RuleBase" id="RU362042"/>
    </source>
</evidence>
<dbReference type="Proteomes" id="UP000231139">
    <property type="component" value="Unassembled WGS sequence"/>
</dbReference>
<evidence type="ECO:0000256" key="5">
    <source>
        <dbReference type="PIRSR" id="PIRSR600223-1"/>
    </source>
</evidence>
<dbReference type="NCBIfam" id="TIGR02227">
    <property type="entry name" value="sigpep_I_bact"/>
    <property type="match status" value="1"/>
</dbReference>
<organism evidence="8 9">
    <name type="scientific">Candidatus Nealsonbacteria bacterium CG11_big_fil_rev_8_21_14_0_20_35_11</name>
    <dbReference type="NCBI Taxonomy" id="1974713"/>
    <lineage>
        <taxon>Bacteria</taxon>
        <taxon>Candidatus Nealsoniibacteriota</taxon>
    </lineage>
</organism>
<evidence type="ECO:0000256" key="1">
    <source>
        <dbReference type="ARBA" id="ARBA00000677"/>
    </source>
</evidence>
<accession>A0A2H0N0E5</accession>
<dbReference type="PRINTS" id="PR00727">
    <property type="entry name" value="LEADERPTASE"/>
</dbReference>
<dbReference type="PANTHER" id="PTHR43390">
    <property type="entry name" value="SIGNAL PEPTIDASE I"/>
    <property type="match status" value="1"/>
</dbReference>
<protein>
    <recommendedName>
        <fullName evidence="3 6">Signal peptidase I</fullName>
        <ecNumber evidence="3 6">3.4.21.89</ecNumber>
    </recommendedName>
</protein>
<dbReference type="Gene3D" id="2.10.109.10">
    <property type="entry name" value="Umud Fragment, subunit A"/>
    <property type="match status" value="1"/>
</dbReference>
<keyword evidence="6" id="KW-0472">Membrane</keyword>
<feature type="active site" evidence="5">
    <location>
        <position position="41"/>
    </location>
</feature>
<keyword evidence="6" id="KW-0645">Protease</keyword>
<comment type="similarity">
    <text evidence="2 6">Belongs to the peptidase S26 family.</text>
</comment>
<keyword evidence="6" id="KW-0812">Transmembrane</keyword>
<feature type="active site" evidence="5">
    <location>
        <position position="84"/>
    </location>
</feature>
<dbReference type="CDD" id="cd06530">
    <property type="entry name" value="S26_SPase_I"/>
    <property type="match status" value="1"/>
</dbReference>
<sequence>MKASIFLSFLGDILKIVIIALAIVIPIRYFLFQPFMVRGSSMEPNFHHGNYLIIDEISYKLREPQRGEVVVFHYPLNPSDRYIKRIIGLPQETIKIEDGQIFITKNDQTQMLNEDNYLPISWKESWQNYSDFTPISLGEEEYFVLGDNRNASSDSRRWGTLPQKDIIGRVYFQISFPDVFTTVAAPNY</sequence>